<dbReference type="InterPro" id="IPR010148">
    <property type="entry name" value="CRISPR-assoc_prot_CT1975"/>
</dbReference>
<dbReference type="Pfam" id="PF09344">
    <property type="entry name" value="Cas_CT1975"/>
    <property type="match status" value="1"/>
</dbReference>
<proteinExistence type="predicted"/>
<protein>
    <submittedName>
        <fullName evidence="1">Type I-E CRISPR-associated protein Cas7/Cse4/CasC</fullName>
    </submittedName>
</protein>
<sequence>MNRIFLDVHALQTVPPSNLNRDDTGAPKSAVYGGVPRARVSSQAWKRATRGYFKDAQLLDPAELGVRTKKVAELLANRIIELDTSIAEADALHLAAAVIETATGMKLAASERKTRGAKAKAAAGEEPADETPRSKYLMFLSARQLNGLAALAIDGAADITAYLKDKDNKARAKQIADTGHSVDIALFGRMVADSTDFNVDAACQVAHAISVHRVENETDYFTAVDDENTEAESGAGMIGTVDFNSATLYRYASVSIHQLAANLGEGLREDEPVTTPVRRAVEAFVHAFIASLPTGKINTFGNHTLPDAVVVTLRTTRPISFVAAFEEPVIAEVGSGHLREASARLAAYIPEIERAYGDEESTRTWVLRLGSATDKLAEVGEKASTMSALVEAVGTAVAERMEKPA</sequence>
<reference evidence="1" key="1">
    <citation type="submission" date="2024-05" db="EMBL/GenBank/DDBJ databases">
        <title>Whole genome shotgun sequence of Streptomyces hygroscopicus NBRC 113678.</title>
        <authorList>
            <person name="Komaki H."/>
            <person name="Tamura T."/>
        </authorList>
    </citation>
    <scope>NUCLEOTIDE SEQUENCE</scope>
    <source>
        <strain evidence="1">N11-34</strain>
    </source>
</reference>
<gene>
    <name evidence="1" type="primary">cse4_1</name>
    <name evidence="1" type="ORF">TPA0910_32580</name>
</gene>
<comment type="caution">
    <text evidence="1">The sequence shown here is derived from an EMBL/GenBank/DDBJ whole genome shotgun (WGS) entry which is preliminary data.</text>
</comment>
<dbReference type="NCBIfam" id="TIGR01869">
    <property type="entry name" value="casC_Cse4"/>
    <property type="match status" value="1"/>
</dbReference>
<keyword evidence="2" id="KW-1185">Reference proteome</keyword>
<accession>A0ABQ3TZQ4</accession>
<dbReference type="RefSeq" id="WP_236257283.1">
    <property type="nucleotide sequence ID" value="NZ_BNEK01000003.1"/>
</dbReference>
<evidence type="ECO:0000313" key="2">
    <source>
        <dbReference type="Proteomes" id="UP001054854"/>
    </source>
</evidence>
<dbReference type="EMBL" id="BNEK01000003">
    <property type="protein sequence ID" value="GHJ28825.1"/>
    <property type="molecule type" value="Genomic_DNA"/>
</dbReference>
<evidence type="ECO:0000313" key="1">
    <source>
        <dbReference type="EMBL" id="GHJ28825.1"/>
    </source>
</evidence>
<organism evidence="1 2">
    <name type="scientific">Streptomyces hygroscopicus</name>
    <dbReference type="NCBI Taxonomy" id="1912"/>
    <lineage>
        <taxon>Bacteria</taxon>
        <taxon>Bacillati</taxon>
        <taxon>Actinomycetota</taxon>
        <taxon>Actinomycetes</taxon>
        <taxon>Kitasatosporales</taxon>
        <taxon>Streptomycetaceae</taxon>
        <taxon>Streptomyces</taxon>
        <taxon>Streptomyces violaceusniger group</taxon>
    </lineage>
</organism>
<name>A0ABQ3TZQ4_STRHY</name>
<dbReference type="Proteomes" id="UP001054854">
    <property type="component" value="Unassembled WGS sequence"/>
</dbReference>